<comment type="caution">
    <text evidence="9">The sequence shown here is derived from an EMBL/GenBank/DDBJ whole genome shotgun (WGS) entry which is preliminary data.</text>
</comment>
<name>A0A8J6E1U9_9EUKA</name>
<keyword evidence="3 7" id="KW-0378">Hydrolase</keyword>
<comment type="similarity">
    <text evidence="1 7">Belongs to the phospholipase B-like family.</text>
</comment>
<evidence type="ECO:0000256" key="3">
    <source>
        <dbReference type="ARBA" id="ARBA00022801"/>
    </source>
</evidence>
<dbReference type="AlphaFoldDB" id="A0A8J6E1U9"/>
<dbReference type="GO" id="GO:0005576">
    <property type="term" value="C:extracellular region"/>
    <property type="evidence" value="ECO:0007669"/>
    <property type="project" value="TreeGrafter"/>
</dbReference>
<evidence type="ECO:0000256" key="4">
    <source>
        <dbReference type="ARBA" id="ARBA00022963"/>
    </source>
</evidence>
<gene>
    <name evidence="9" type="ORF">J8273_1862</name>
</gene>
<evidence type="ECO:0000256" key="6">
    <source>
        <dbReference type="ARBA" id="ARBA00023180"/>
    </source>
</evidence>
<dbReference type="GO" id="GO:0009395">
    <property type="term" value="P:phospholipid catabolic process"/>
    <property type="evidence" value="ECO:0007669"/>
    <property type="project" value="TreeGrafter"/>
</dbReference>
<keyword evidence="5 7" id="KW-0443">Lipid metabolism</keyword>
<organism evidence="9 10">
    <name type="scientific">Carpediemonas membranifera</name>
    <dbReference type="NCBI Taxonomy" id="201153"/>
    <lineage>
        <taxon>Eukaryota</taxon>
        <taxon>Metamonada</taxon>
        <taxon>Carpediemonas-like organisms</taxon>
        <taxon>Carpediemonas</taxon>
    </lineage>
</organism>
<dbReference type="PANTHER" id="PTHR12370:SF3">
    <property type="entry name" value="PHOSPHOLIPASE B-LIKE 2-RELATED"/>
    <property type="match status" value="1"/>
</dbReference>
<dbReference type="Proteomes" id="UP000717585">
    <property type="component" value="Unassembled WGS sequence"/>
</dbReference>
<evidence type="ECO:0000313" key="9">
    <source>
        <dbReference type="EMBL" id="KAG9396819.1"/>
    </source>
</evidence>
<proteinExistence type="inferred from homology"/>
<reference evidence="9" key="1">
    <citation type="submission" date="2021-05" db="EMBL/GenBank/DDBJ databases">
        <title>A free-living protist that lacks canonical eukaryotic 1 DNA replication and segregation systems.</title>
        <authorList>
            <person name="Salas-Leiva D.E."/>
            <person name="Tromer E.C."/>
            <person name="Curtis B.A."/>
            <person name="Jerlstrom-Hultqvist J."/>
            <person name="Kolisko M."/>
            <person name="Yi Z."/>
            <person name="Salas-Leiva J.S."/>
            <person name="Gallot-Lavallee L."/>
            <person name="Kops G.J.P.L."/>
            <person name="Archibald J.M."/>
            <person name="Simpson A.G.B."/>
            <person name="Roger A.J."/>
        </authorList>
    </citation>
    <scope>NUCLEOTIDE SEQUENCE</scope>
    <source>
        <strain evidence="9">BICM</strain>
    </source>
</reference>
<sequence length="293" mass="33423">MTRVLKSYDLSGLHGEHADAMTTKKYTFSSYPGFLNSFDDMYVLDSGLAVLETTNEVFDTTLYDLAKPESILVWMRVVLTNRIATSGEAWVNTFKKFNSGTYNNQWLIADYKFLTPGKKPASNLLWYLEQIPGQTAEGDITEHLVNQHYMPSYNIPYNKHIFEVSGYTAMVKKVGDIWDYEECPRADIFRRDAKHVEHLGHMGRLMRSNDWMHDPLSEGNAGFAIASRYDMRVTSYDLAMNQGLKMVAQLSPTYQSLTPWDFSTSSLWCPPPRSARRPVEKPLGHVPLPVNAD</sequence>
<dbReference type="EC" id="3.1.1.-" evidence="7"/>
<evidence type="ECO:0000256" key="1">
    <source>
        <dbReference type="ARBA" id="ARBA00007835"/>
    </source>
</evidence>
<accession>A0A8J6E1U9</accession>
<keyword evidence="6" id="KW-0325">Glycoprotein</keyword>
<keyword evidence="4 7" id="KW-0442">Lipid degradation</keyword>
<keyword evidence="2" id="KW-0732">Signal</keyword>
<protein>
    <recommendedName>
        <fullName evidence="7">Phospholipase B-like</fullName>
        <ecNumber evidence="7">3.1.1.-</ecNumber>
    </recommendedName>
</protein>
<dbReference type="Pfam" id="PF04916">
    <property type="entry name" value="Phospholip_B"/>
    <property type="match status" value="1"/>
</dbReference>
<evidence type="ECO:0000256" key="8">
    <source>
        <dbReference type="SAM" id="MobiDB-lite"/>
    </source>
</evidence>
<evidence type="ECO:0000256" key="2">
    <source>
        <dbReference type="ARBA" id="ARBA00022729"/>
    </source>
</evidence>
<feature type="region of interest" description="Disordered" evidence="8">
    <location>
        <begin position="273"/>
        <end position="293"/>
    </location>
</feature>
<keyword evidence="10" id="KW-1185">Reference proteome</keyword>
<dbReference type="InterPro" id="IPR007000">
    <property type="entry name" value="PLipase_B-like"/>
</dbReference>
<comment type="function">
    <text evidence="7">Putative phospholipase.</text>
</comment>
<dbReference type="GO" id="GO:0004620">
    <property type="term" value="F:phospholipase activity"/>
    <property type="evidence" value="ECO:0007669"/>
    <property type="project" value="InterPro"/>
</dbReference>
<evidence type="ECO:0000256" key="5">
    <source>
        <dbReference type="ARBA" id="ARBA00023098"/>
    </source>
</evidence>
<dbReference type="OrthoDB" id="443524at2759"/>
<evidence type="ECO:0000256" key="7">
    <source>
        <dbReference type="RuleBase" id="RU364138"/>
    </source>
</evidence>
<dbReference type="PANTHER" id="PTHR12370">
    <property type="entry name" value="PHOSPHOLIPASE B-RELATED"/>
    <property type="match status" value="1"/>
</dbReference>
<dbReference type="Gene3D" id="3.60.60.30">
    <property type="match status" value="1"/>
</dbReference>
<evidence type="ECO:0000313" key="10">
    <source>
        <dbReference type="Proteomes" id="UP000717585"/>
    </source>
</evidence>
<dbReference type="EMBL" id="JAHDYR010000005">
    <property type="protein sequence ID" value="KAG9396819.1"/>
    <property type="molecule type" value="Genomic_DNA"/>
</dbReference>